<dbReference type="SUPFAM" id="SSF53092">
    <property type="entry name" value="Creatinase/prolidase N-terminal domain"/>
    <property type="match status" value="1"/>
</dbReference>
<keyword evidence="2" id="KW-0479">Metal-binding</keyword>
<comment type="caution">
    <text evidence="7">The sequence shown here is derived from an EMBL/GenBank/DDBJ whole genome shotgun (WGS) entry which is preliminary data.</text>
</comment>
<dbReference type="PANTHER" id="PTHR43763">
    <property type="entry name" value="XAA-PRO AMINOPEPTIDASE 1"/>
    <property type="match status" value="1"/>
</dbReference>
<dbReference type="Gene3D" id="3.40.350.10">
    <property type="entry name" value="Creatinase/prolidase N-terminal domain"/>
    <property type="match status" value="2"/>
</dbReference>
<protein>
    <submittedName>
        <fullName evidence="7">Aminopeptidase P family protein</fullName>
        <ecNumber evidence="7">3.4.11.-</ecNumber>
    </submittedName>
</protein>
<dbReference type="Gene3D" id="3.90.230.10">
    <property type="entry name" value="Creatinase/methionine aminopeptidase superfamily"/>
    <property type="match status" value="1"/>
</dbReference>
<dbReference type="Pfam" id="PF16188">
    <property type="entry name" value="Peptidase_M24_C"/>
    <property type="match status" value="1"/>
</dbReference>
<proteinExistence type="inferred from homology"/>
<dbReference type="CDD" id="cd01085">
    <property type="entry name" value="APP"/>
    <property type="match status" value="1"/>
</dbReference>
<evidence type="ECO:0000256" key="3">
    <source>
        <dbReference type="ARBA" id="ARBA00022801"/>
    </source>
</evidence>
<keyword evidence="7" id="KW-0645">Protease</keyword>
<dbReference type="EMBL" id="JBHRVV010000001">
    <property type="protein sequence ID" value="MFC3460180.1"/>
    <property type="molecule type" value="Genomic_DNA"/>
</dbReference>
<feature type="domain" description="Creatinase N-terminal" evidence="5">
    <location>
        <begin position="13"/>
        <end position="138"/>
    </location>
</feature>
<reference evidence="8" key="1">
    <citation type="journal article" date="2019" name="Int. J. Syst. Evol. Microbiol.">
        <title>The Global Catalogue of Microorganisms (GCM) 10K type strain sequencing project: providing services to taxonomists for standard genome sequencing and annotation.</title>
        <authorList>
            <consortium name="The Broad Institute Genomics Platform"/>
            <consortium name="The Broad Institute Genome Sequencing Center for Infectious Disease"/>
            <person name="Wu L."/>
            <person name="Ma J."/>
        </authorList>
    </citation>
    <scope>NUCLEOTIDE SEQUENCE [LARGE SCALE GENOMIC DNA]</scope>
    <source>
        <strain evidence="8">CCM 7480</strain>
    </source>
</reference>
<dbReference type="InterPro" id="IPR033740">
    <property type="entry name" value="Pept_M24B"/>
</dbReference>
<accession>A0ABV7PPU0</accession>
<comment type="similarity">
    <text evidence="1">Belongs to the peptidase M24B family.</text>
</comment>
<dbReference type="InterPro" id="IPR029149">
    <property type="entry name" value="Creatin/AminoP/Spt16_N"/>
</dbReference>
<evidence type="ECO:0000259" key="4">
    <source>
        <dbReference type="Pfam" id="PF00557"/>
    </source>
</evidence>
<dbReference type="RefSeq" id="WP_379736803.1">
    <property type="nucleotide sequence ID" value="NZ_JBHRVV010000001.1"/>
</dbReference>
<dbReference type="InterPro" id="IPR000587">
    <property type="entry name" value="Creatinase_N"/>
</dbReference>
<sequence length="605" mass="65807">MSTNDSTVQRAARLEQLRAAMARHGIDAFIVPSSDPHLSEYLPRRWQGREWMSGFTGSVGTFIATAGFAGVWTDGRYWTQAETELAGSEIALMKIPSGASLLHIDWLAANMQPGQTVAVDARVLGLAVARLLGEALGARGVKLRTDLDLLDEIWHERPGLPLDPLYEHAAPYATMSRAEKLAATRAEMDRLGAERHFISTLDDIGYLFNLRGSDVNFNPVFVAHALVERDGATVFVAENKASEELRARLAADGVRLAPYAEAAEALAALPADSTLLLDPRRVTAGMRAAVPDTVRVVEAINPTTFAKSRKSEAEVAHVRATMEQDGAALCEFFAWLEATLLDPHRAPITELTIDEQITAARARRPGFVSPSFNTIAGFNANGAIMHYRASQASHSTIEGDGLLLIDSGGQYLGGTTDITRVVPVGTITAEHKRDFTLVLKGMMALSMAHFPRGTRGPMLDAIARAPIWAAGVDYGHGTGHGVGYFMNVHEGPQVISPSASPDPHTAMEPGMITSNEPGIYKPGRWGIRIENLVLNVPAASGEFGEFLRFETLTLCPIDTRCLDMALLHPHEVQWLNDYHATVRERLLPHVQGAARTWLELRTRAV</sequence>
<name>A0ABV7PPU0_9BURK</name>
<dbReference type="Pfam" id="PF16189">
    <property type="entry name" value="Creatinase_N_2"/>
    <property type="match status" value="1"/>
</dbReference>
<dbReference type="GO" id="GO:0004177">
    <property type="term" value="F:aminopeptidase activity"/>
    <property type="evidence" value="ECO:0007669"/>
    <property type="project" value="UniProtKB-KW"/>
</dbReference>
<evidence type="ECO:0000313" key="8">
    <source>
        <dbReference type="Proteomes" id="UP001595665"/>
    </source>
</evidence>
<evidence type="ECO:0000256" key="1">
    <source>
        <dbReference type="ARBA" id="ARBA00008766"/>
    </source>
</evidence>
<dbReference type="InterPro" id="IPR050422">
    <property type="entry name" value="X-Pro_aminopeptidase_P"/>
</dbReference>
<dbReference type="SUPFAM" id="SSF55920">
    <property type="entry name" value="Creatinase/aminopeptidase"/>
    <property type="match status" value="1"/>
</dbReference>
<evidence type="ECO:0000259" key="5">
    <source>
        <dbReference type="Pfam" id="PF01321"/>
    </source>
</evidence>
<feature type="domain" description="Peptidase M24" evidence="4">
    <location>
        <begin position="317"/>
        <end position="534"/>
    </location>
</feature>
<keyword evidence="7" id="KW-0031">Aminopeptidase</keyword>
<dbReference type="InterPro" id="IPR032416">
    <property type="entry name" value="Peptidase_M24_C"/>
</dbReference>
<dbReference type="InterPro" id="IPR000994">
    <property type="entry name" value="Pept_M24"/>
</dbReference>
<keyword evidence="3 7" id="KW-0378">Hydrolase</keyword>
<organism evidence="7 8">
    <name type="scientific">Massilia haematophila</name>
    <dbReference type="NCBI Taxonomy" id="457923"/>
    <lineage>
        <taxon>Bacteria</taxon>
        <taxon>Pseudomonadati</taxon>
        <taxon>Pseudomonadota</taxon>
        <taxon>Betaproteobacteria</taxon>
        <taxon>Burkholderiales</taxon>
        <taxon>Oxalobacteraceae</taxon>
        <taxon>Telluria group</taxon>
        <taxon>Massilia</taxon>
    </lineage>
</organism>
<dbReference type="EC" id="3.4.11.-" evidence="7"/>
<dbReference type="Pfam" id="PF00557">
    <property type="entry name" value="Peptidase_M24"/>
    <property type="match status" value="1"/>
</dbReference>
<dbReference type="Pfam" id="PF01321">
    <property type="entry name" value="Creatinase_N"/>
    <property type="match status" value="1"/>
</dbReference>
<dbReference type="InterPro" id="IPR036005">
    <property type="entry name" value="Creatinase/aminopeptidase-like"/>
</dbReference>
<keyword evidence="8" id="KW-1185">Reference proteome</keyword>
<evidence type="ECO:0000259" key="6">
    <source>
        <dbReference type="Pfam" id="PF16188"/>
    </source>
</evidence>
<evidence type="ECO:0000256" key="2">
    <source>
        <dbReference type="ARBA" id="ARBA00022723"/>
    </source>
</evidence>
<feature type="domain" description="Peptidase M24 C-terminal" evidence="6">
    <location>
        <begin position="545"/>
        <end position="604"/>
    </location>
</feature>
<gene>
    <name evidence="7" type="ORF">ACFOPH_18260</name>
</gene>
<dbReference type="PANTHER" id="PTHR43763:SF6">
    <property type="entry name" value="XAA-PRO AMINOPEPTIDASE 1"/>
    <property type="match status" value="1"/>
</dbReference>
<evidence type="ECO:0000313" key="7">
    <source>
        <dbReference type="EMBL" id="MFC3460180.1"/>
    </source>
</evidence>
<dbReference type="Proteomes" id="UP001595665">
    <property type="component" value="Unassembled WGS sequence"/>
</dbReference>